<evidence type="ECO:0000313" key="4">
    <source>
        <dbReference type="Proteomes" id="UP000199611"/>
    </source>
</evidence>
<dbReference type="PROSITE" id="PS51832">
    <property type="entry name" value="HD_GYP"/>
    <property type="match status" value="1"/>
</dbReference>
<dbReference type="Gene3D" id="1.10.3210.10">
    <property type="entry name" value="Hypothetical protein af1432"/>
    <property type="match status" value="1"/>
</dbReference>
<dbReference type="STRING" id="39841.SAMN05660836_02674"/>
<evidence type="ECO:0000256" key="1">
    <source>
        <dbReference type="SAM" id="MobiDB-lite"/>
    </source>
</evidence>
<dbReference type="PANTHER" id="PTHR43155:SF2">
    <property type="entry name" value="CYCLIC DI-GMP PHOSPHODIESTERASE PA4108"/>
    <property type="match status" value="1"/>
</dbReference>
<dbReference type="Pfam" id="PF13487">
    <property type="entry name" value="HD_5"/>
    <property type="match status" value="1"/>
</dbReference>
<reference evidence="3 4" key="1">
    <citation type="submission" date="2016-10" db="EMBL/GenBank/DDBJ databases">
        <authorList>
            <person name="de Groot N.N."/>
        </authorList>
    </citation>
    <scope>NUCLEOTIDE SEQUENCE [LARGE SCALE GENOMIC DNA]</scope>
    <source>
        <strain evidence="3 4">DSM 9990</strain>
    </source>
</reference>
<dbReference type="SUPFAM" id="SSF109604">
    <property type="entry name" value="HD-domain/PDEase-like"/>
    <property type="match status" value="1"/>
</dbReference>
<dbReference type="CDD" id="cd00077">
    <property type="entry name" value="HDc"/>
    <property type="match status" value="1"/>
</dbReference>
<dbReference type="InterPro" id="IPR021812">
    <property type="entry name" value="DUF3391"/>
</dbReference>
<keyword evidence="4" id="KW-1185">Reference proteome</keyword>
<dbReference type="OrthoDB" id="9802066at2"/>
<evidence type="ECO:0000259" key="2">
    <source>
        <dbReference type="PROSITE" id="PS51832"/>
    </source>
</evidence>
<dbReference type="AlphaFoldDB" id="A0A1I4WB65"/>
<organism evidence="3 4">
    <name type="scientific">Thermodesulforhabdus norvegica</name>
    <dbReference type="NCBI Taxonomy" id="39841"/>
    <lineage>
        <taxon>Bacteria</taxon>
        <taxon>Pseudomonadati</taxon>
        <taxon>Thermodesulfobacteriota</taxon>
        <taxon>Syntrophobacteria</taxon>
        <taxon>Syntrophobacterales</taxon>
        <taxon>Thermodesulforhabdaceae</taxon>
        <taxon>Thermodesulforhabdus</taxon>
    </lineage>
</organism>
<dbReference type="InterPro" id="IPR003607">
    <property type="entry name" value="HD/PDEase_dom"/>
</dbReference>
<gene>
    <name evidence="3" type="ORF">SAMN05660836_02674</name>
</gene>
<evidence type="ECO:0000313" key="3">
    <source>
        <dbReference type="EMBL" id="SFN10466.1"/>
    </source>
</evidence>
<sequence length="456" mass="51328">MIKVLGKVLESIVSILGGEKRRKKDLRVISAADIRVGMKVRIPLNWFRHPFWKSTVYIRNQEDVERILALELPFLLEVVDRKDTQPGKDAGESERPEDDKEAMTAEDDVAGEVHETDRSLSASASSVPEKKAFSAKVHHLKVQQCQKAYHEKLVEIKKLIQGVLSFSEETVKEANRTIEVMVSSLLADPEAVVFLINAKKKADVIFHHALNTCMLALLLGRDAGLTGESLCHLGVGVLFHDIGKLRIPKSILYKEKPLTPAEKQFYRLHPDYGVEIASRVSGISPEATMIIRDHHELLDGTGYPRGLTEKEINTLVRITTIVNLYDNYCNPRNPERAFTPHAALAHMYRKLSQKLDRLLLERFIRLMGVFPPGTLVELNTGDVGVVIARAHWSPKHVSVMLYDPNVPSSKAPIVSIGESPEVKIIRSLRPADIPPEVYQYLSPSFRVSYMLDTWTK</sequence>
<protein>
    <submittedName>
        <fullName evidence="3">HD-GYP domain, c-di-GMP phosphodiesterase class II (Or its inactivated variant)</fullName>
    </submittedName>
</protein>
<dbReference type="Pfam" id="PF11871">
    <property type="entry name" value="DUF3391"/>
    <property type="match status" value="1"/>
</dbReference>
<feature type="compositionally biased region" description="Basic and acidic residues" evidence="1">
    <location>
        <begin position="83"/>
        <end position="103"/>
    </location>
</feature>
<dbReference type="InterPro" id="IPR037522">
    <property type="entry name" value="HD_GYP_dom"/>
</dbReference>
<dbReference type="Proteomes" id="UP000199611">
    <property type="component" value="Unassembled WGS sequence"/>
</dbReference>
<accession>A0A1I4WB65</accession>
<name>A0A1I4WB65_9BACT</name>
<dbReference type="EMBL" id="FOUU01000015">
    <property type="protein sequence ID" value="SFN10466.1"/>
    <property type="molecule type" value="Genomic_DNA"/>
</dbReference>
<proteinExistence type="predicted"/>
<dbReference type="PANTHER" id="PTHR43155">
    <property type="entry name" value="CYCLIC DI-GMP PHOSPHODIESTERASE PA4108-RELATED"/>
    <property type="match status" value="1"/>
</dbReference>
<feature type="region of interest" description="Disordered" evidence="1">
    <location>
        <begin position="83"/>
        <end position="125"/>
    </location>
</feature>
<feature type="domain" description="HD-GYP" evidence="2">
    <location>
        <begin position="183"/>
        <end position="379"/>
    </location>
</feature>